<organism evidence="3">
    <name type="scientific">Leptocylindrus danicus</name>
    <dbReference type="NCBI Taxonomy" id="163516"/>
    <lineage>
        <taxon>Eukaryota</taxon>
        <taxon>Sar</taxon>
        <taxon>Stramenopiles</taxon>
        <taxon>Ochrophyta</taxon>
        <taxon>Bacillariophyta</taxon>
        <taxon>Coscinodiscophyceae</taxon>
        <taxon>Chaetocerotophycidae</taxon>
        <taxon>Leptocylindrales</taxon>
        <taxon>Leptocylindraceae</taxon>
        <taxon>Leptocylindrus</taxon>
    </lineage>
</organism>
<dbReference type="PANTHER" id="PTHR16166:SF93">
    <property type="entry name" value="INTERMEMBRANE LIPID TRANSFER PROTEIN VPS13"/>
    <property type="match status" value="1"/>
</dbReference>
<dbReference type="EMBL" id="HBGY01009195">
    <property type="protein sequence ID" value="CAD9567146.1"/>
    <property type="molecule type" value="Transcribed_RNA"/>
</dbReference>
<dbReference type="GO" id="GO:0045053">
    <property type="term" value="P:protein retention in Golgi apparatus"/>
    <property type="evidence" value="ECO:0007669"/>
    <property type="project" value="TreeGrafter"/>
</dbReference>
<feature type="compositionally biased region" description="Basic and acidic residues" evidence="2">
    <location>
        <begin position="922"/>
        <end position="931"/>
    </location>
</feature>
<proteinExistence type="inferred from homology"/>
<feature type="compositionally biased region" description="Polar residues" evidence="2">
    <location>
        <begin position="892"/>
        <end position="904"/>
    </location>
</feature>
<evidence type="ECO:0000256" key="1">
    <source>
        <dbReference type="ARBA" id="ARBA00006545"/>
    </source>
</evidence>
<dbReference type="AlphaFoldDB" id="A0A7S2NZJ1"/>
<feature type="compositionally biased region" description="Basic residues" evidence="2">
    <location>
        <begin position="908"/>
        <end position="921"/>
    </location>
</feature>
<feature type="compositionally biased region" description="Polar residues" evidence="2">
    <location>
        <begin position="7"/>
        <end position="17"/>
    </location>
</feature>
<dbReference type="InterPro" id="IPR026847">
    <property type="entry name" value="VPS13"/>
</dbReference>
<evidence type="ECO:0008006" key="4">
    <source>
        <dbReference type="Google" id="ProtNLM"/>
    </source>
</evidence>
<name>A0A7S2NZJ1_9STRA</name>
<protein>
    <recommendedName>
        <fullName evidence="4">Vacuolar protein sorting-associated protein 13 DH-like domain-containing protein</fullName>
    </recommendedName>
</protein>
<comment type="similarity">
    <text evidence="1">Belongs to the VPS13 family.</text>
</comment>
<gene>
    <name evidence="3" type="ORF">LDAN0321_LOCUS5809</name>
</gene>
<accession>A0A7S2NZJ1</accession>
<feature type="compositionally biased region" description="Polar residues" evidence="2">
    <location>
        <begin position="935"/>
        <end position="952"/>
    </location>
</feature>
<sequence>MKDHLVTKSNITNSSPGKSLLQHDSVDPAVFTSDSFDRTRTKKVYIQILEFDELKINLSYLKGTNTREIDAADSNAVRSDDEIGGNPNHDRIEVTASVSPVWRASSQGARLSAMTDSPLSGDWNNSSNFEDTPLVEANLPFVASGLIPSITDAPIKLSRRQIEHVFESSEEIIASLKNYFVEEIMRQIYIVIGSVDFVGNPTMIAKTIGTGVRDFFYQPYTSLFKSPNELGIGVVKGTLSLVSHSAQGVFGLTSKMSSAVGKVAARVSMDENFRKKQAAKDAASKKSAKKSTRKTKKELAYMAIQPFEYVARGAVSGVKGVFVEPYRGMKNGGGLCGCLKGFSIGIIGTVVRPIAGIADAFNHVSNSVQIIASGINILEENVMEAKRFRMPCVFGIGNRLLPFNLKESLSADLLRNYPIVLTKKNDPTKKVEHILLVEVLSNYEPSLDLYVVLSNCRMAVFQVRKNNDLAQLYRMEWQIDLSIDSLFSEVENVGHHSVELRVQTFPKSGGVGVGVSLASRKKATSTNKHELYKVRGKFQHKAKLLRLHNALCCLMGNFDNVVYERGLGPEWSEEGKLSFGYIQFESSLPKNKRLSTTSMADVSTRGFDVTNEKGLLDFLDSVSWEFLPTHSDEERAKGSRMSPKWLAKACTARMRNIISSSLAPCAPPNSSNAIGHTLSSSPFDIVRREQKTMLDMAKNDHQKRNFLDAASIDNASGEFLSNAKSDHHETGFEASQPRVLGRDEFGRYAQQGIEVLSSRVSLSSHLSNSADGKTLTVNDELRNVRERVERMEMMLEQILLNTQASSRGHHVRGASVSSTAHETQISRLTTDFPSVDSKSAGLNEESVILKLIQEVEDLKSQVADSQLQSSQLTIENEPQNTGVIHGAKRTTRTSFSSSAKSNSEVKNEKKRRKYFPRRWKRTDRGSPKEPIGETNVASSLQETPGASNKSPQVFASATSLDNDGEDTASLVARKLNKYFVNEGVEIEDENMLQADQTVIVVPERTHQKAADVTGKSDDSSEANNMDKVELNVKPENIADWLALESLAGSDAANNLEPLTDDWLKHDFVTPTSQER</sequence>
<dbReference type="GO" id="GO:0006623">
    <property type="term" value="P:protein targeting to vacuole"/>
    <property type="evidence" value="ECO:0007669"/>
    <property type="project" value="TreeGrafter"/>
</dbReference>
<feature type="region of interest" description="Disordered" evidence="2">
    <location>
        <begin position="1"/>
        <end position="20"/>
    </location>
</feature>
<evidence type="ECO:0000313" key="3">
    <source>
        <dbReference type="EMBL" id="CAD9567146.1"/>
    </source>
</evidence>
<evidence type="ECO:0000256" key="2">
    <source>
        <dbReference type="SAM" id="MobiDB-lite"/>
    </source>
</evidence>
<reference evidence="3" key="1">
    <citation type="submission" date="2021-01" db="EMBL/GenBank/DDBJ databases">
        <authorList>
            <person name="Corre E."/>
            <person name="Pelletier E."/>
            <person name="Niang G."/>
            <person name="Scheremetjew M."/>
            <person name="Finn R."/>
            <person name="Kale V."/>
            <person name="Holt S."/>
            <person name="Cochrane G."/>
            <person name="Meng A."/>
            <person name="Brown T."/>
            <person name="Cohen L."/>
        </authorList>
    </citation>
    <scope>NUCLEOTIDE SEQUENCE</scope>
    <source>
        <strain evidence="3">B650</strain>
    </source>
</reference>
<feature type="region of interest" description="Disordered" evidence="2">
    <location>
        <begin position="879"/>
        <end position="952"/>
    </location>
</feature>
<feature type="region of interest" description="Disordered" evidence="2">
    <location>
        <begin position="1008"/>
        <end position="1030"/>
    </location>
</feature>
<dbReference type="PANTHER" id="PTHR16166">
    <property type="entry name" value="VACUOLAR PROTEIN SORTING-ASSOCIATED PROTEIN VPS13"/>
    <property type="match status" value="1"/>
</dbReference>